<evidence type="ECO:0000256" key="5">
    <source>
        <dbReference type="ARBA" id="ARBA00022840"/>
    </source>
</evidence>
<feature type="compositionally biased region" description="Basic and acidic residues" evidence="7">
    <location>
        <begin position="631"/>
        <end position="655"/>
    </location>
</feature>
<evidence type="ECO:0000259" key="9">
    <source>
        <dbReference type="PROSITE" id="PS51194"/>
    </source>
</evidence>
<sequence>MAPPRKGNLHQWKHPFDADYPFEAVLSGSWQPVKHIEVSSGKTTLHFMDTQQIQTPLSSSSDIRIGSRKATSSDCSNFLRSRMDISMLLGFRHHDDNSYQFSPIPMWIDARINSIHRQPHDKSDKCLCQFYVNFYDDQGSLGTEMKTLSKEDNVIGIDQIFILQRLQHNTSEGFLKENKNCEVKPYRWDFSEDCSSLSQSRLILGKFLSDLSWFVMTSFLKKVSFSIQSFQNKIVYQVMGNDTEVTSPFLINVVNFKLKNGSLVPIISQFDAMHDYDEEEDEVKLIPSNEIGSVRRSKRRNVQPERYVGCAVEKLEVGNFRTWPYKRGTYVKKNENSCSDSDSDSDSEEDDSESDEKVNKVEKTDEVKLGDAEQNDHGDEISSKYDHLTNDILQKAKENGADALNLDPCNDQSAISCTEEVDDNVTLGRYYSYCREKLKRKQFDRGLNDIDFGNKWEGIHFKKGAQTKRFHWTNISQVHDEQRHKGSRTLNANASKEIIDTYMKNFDSLPTEEEKNVNEPWQETSKLEQKEDEKIPKSDDEEEESPENLNALWEELDTALTSSYLLNGNEGSKAAEVSPDTEKESKETCEHDFRLDEEIGIYCTRCGFVKTAIRDISQPIMENPKWHKEKKQSSGKDKEEKSEQNVDEVDNKDLFPTHANDLDEPISKENENVWELIPELKEKMHAHQKKAFEFLWQNIAGSTEPARMKENSETSGGCVISHAPGAGKTFLIISFLVSYLKLFPGKKPLVLAPKTTLYTWRKEFKKWKVPVPVYLIHARQTSRHLTTLKPTILPGFPKPTSDVKHVLDCINKIQKWNSHPSVLVMGYTSFFSLMRSEESKFEHRKYMAKALRENPGILILDEGHNPRSTKSRLRKCLMKLPTELRILLSGTLFQNNFCEYFNTLCLARPKFVHEVLHELDSKYRRKGEMVNKAPHLLEARARKFFLDNIEKKINSDIDEEKMLGLHMLRKITTSFIDVYDSGNSSDTLPGLQIYTLLMNTSDEQHEIIQKLQKKMAKSSSYLLEVELLITLGSIHPWLIKTAAACAAKFFPDEELKKLETSKFNLRKGSKVRFVLSLISRVVKKEKVLIFCHNLAPIRFLIELFEKYFQWLNGKEILLLTGELDLFERGKVIDKFEDPRGSSKVLLASINACAEGISLTAASRVIFLDSEWNPSKTKQAIARAFRPGQQKMVYVYQLLTTGSMEEDKFRRTTWKEWISCMIFSQEFVEDPSKWQAEKIEDNILREMVEEDKSKAIHMIMKNEKASTT</sequence>
<dbReference type="InterPro" id="IPR027417">
    <property type="entry name" value="P-loop_NTPase"/>
</dbReference>
<dbReference type="GO" id="GO:0005524">
    <property type="term" value="F:ATP binding"/>
    <property type="evidence" value="ECO:0007669"/>
    <property type="project" value="UniProtKB-KW"/>
</dbReference>
<proteinExistence type="predicted"/>
<dbReference type="InterPro" id="IPR044567">
    <property type="entry name" value="CLSY/DRD1"/>
</dbReference>
<dbReference type="PROSITE" id="PS51192">
    <property type="entry name" value="HELICASE_ATP_BIND_1"/>
    <property type="match status" value="1"/>
</dbReference>
<dbReference type="PANTHER" id="PTHR45821">
    <property type="entry name" value="SNF2 DOMAIN-CONTAINING PROTEIN CLASSY 2-RELATED"/>
    <property type="match status" value="1"/>
</dbReference>
<dbReference type="SMART" id="SM00487">
    <property type="entry name" value="DEXDc"/>
    <property type="match status" value="1"/>
</dbReference>
<dbReference type="Gene3D" id="3.40.50.300">
    <property type="entry name" value="P-loop containing nucleotide triphosphate hydrolases"/>
    <property type="match status" value="1"/>
</dbReference>
<dbReference type="Pfam" id="PF00176">
    <property type="entry name" value="SNF2-rel_dom"/>
    <property type="match status" value="1"/>
</dbReference>
<evidence type="ECO:0000313" key="10">
    <source>
        <dbReference type="EMBL" id="CAI8597382.1"/>
    </source>
</evidence>
<accession>A0AAV0ZHV2</accession>
<dbReference type="GO" id="GO:0005634">
    <property type="term" value="C:nucleus"/>
    <property type="evidence" value="ECO:0007669"/>
    <property type="project" value="UniProtKB-SubCell"/>
</dbReference>
<dbReference type="EMBL" id="OX451737">
    <property type="protein sequence ID" value="CAI8597382.1"/>
    <property type="molecule type" value="Genomic_DNA"/>
</dbReference>
<feature type="region of interest" description="Disordered" evidence="7">
    <location>
        <begin position="620"/>
        <end position="662"/>
    </location>
</feature>
<feature type="compositionally biased region" description="Basic and acidic residues" evidence="7">
    <location>
        <begin position="355"/>
        <end position="383"/>
    </location>
</feature>
<dbReference type="PROSITE" id="PS51194">
    <property type="entry name" value="HELICASE_CTER"/>
    <property type="match status" value="1"/>
</dbReference>
<keyword evidence="4" id="KW-0347">Helicase</keyword>
<dbReference type="Gene3D" id="3.40.50.10810">
    <property type="entry name" value="Tandem AAA-ATPase domain"/>
    <property type="match status" value="1"/>
</dbReference>
<dbReference type="GO" id="GO:0080188">
    <property type="term" value="P:gene silencing by siRNA-directed DNA methylation"/>
    <property type="evidence" value="ECO:0007669"/>
    <property type="project" value="InterPro"/>
</dbReference>
<dbReference type="PANTHER" id="PTHR45821:SF2">
    <property type="entry name" value="SNF2 DOMAIN-CONTAINING PROTEIN CLASSY 2"/>
    <property type="match status" value="1"/>
</dbReference>
<dbReference type="Proteomes" id="UP001157006">
    <property type="component" value="Chromosome 2"/>
</dbReference>
<feature type="compositionally biased region" description="Basic and acidic residues" evidence="7">
    <location>
        <begin position="525"/>
        <end position="538"/>
    </location>
</feature>
<dbReference type="GO" id="GO:0016787">
    <property type="term" value="F:hydrolase activity"/>
    <property type="evidence" value="ECO:0007669"/>
    <property type="project" value="UniProtKB-KW"/>
</dbReference>
<feature type="region of interest" description="Disordered" evidence="7">
    <location>
        <begin position="570"/>
        <end position="589"/>
    </location>
</feature>
<keyword evidence="11" id="KW-1185">Reference proteome</keyword>
<feature type="region of interest" description="Disordered" evidence="7">
    <location>
        <begin position="509"/>
        <end position="547"/>
    </location>
</feature>
<evidence type="ECO:0000256" key="3">
    <source>
        <dbReference type="ARBA" id="ARBA00022801"/>
    </source>
</evidence>
<keyword evidence="3" id="KW-0378">Hydrolase</keyword>
<name>A0AAV0ZHV2_VICFA</name>
<dbReference type="InterPro" id="IPR001650">
    <property type="entry name" value="Helicase_C-like"/>
</dbReference>
<evidence type="ECO:0000256" key="6">
    <source>
        <dbReference type="ARBA" id="ARBA00023242"/>
    </source>
</evidence>
<reference evidence="10 11" key="1">
    <citation type="submission" date="2023-01" db="EMBL/GenBank/DDBJ databases">
        <authorList>
            <person name="Kreplak J."/>
        </authorList>
    </citation>
    <scope>NUCLEOTIDE SEQUENCE [LARGE SCALE GENOMIC DNA]</scope>
</reference>
<organism evidence="10 11">
    <name type="scientific">Vicia faba</name>
    <name type="common">Broad bean</name>
    <name type="synonym">Faba vulgaris</name>
    <dbReference type="NCBI Taxonomy" id="3906"/>
    <lineage>
        <taxon>Eukaryota</taxon>
        <taxon>Viridiplantae</taxon>
        <taxon>Streptophyta</taxon>
        <taxon>Embryophyta</taxon>
        <taxon>Tracheophyta</taxon>
        <taxon>Spermatophyta</taxon>
        <taxon>Magnoliopsida</taxon>
        <taxon>eudicotyledons</taxon>
        <taxon>Gunneridae</taxon>
        <taxon>Pentapetalae</taxon>
        <taxon>rosids</taxon>
        <taxon>fabids</taxon>
        <taxon>Fabales</taxon>
        <taxon>Fabaceae</taxon>
        <taxon>Papilionoideae</taxon>
        <taxon>50 kb inversion clade</taxon>
        <taxon>NPAAA clade</taxon>
        <taxon>Hologalegina</taxon>
        <taxon>IRL clade</taxon>
        <taxon>Fabeae</taxon>
        <taxon>Vicia</taxon>
    </lineage>
</organism>
<feature type="domain" description="Helicase C-terminal" evidence="9">
    <location>
        <begin position="1073"/>
        <end position="1239"/>
    </location>
</feature>
<dbReference type="AlphaFoldDB" id="A0AAV0ZHV2"/>
<evidence type="ECO:0000256" key="7">
    <source>
        <dbReference type="SAM" id="MobiDB-lite"/>
    </source>
</evidence>
<evidence type="ECO:0000256" key="2">
    <source>
        <dbReference type="ARBA" id="ARBA00022741"/>
    </source>
</evidence>
<feature type="region of interest" description="Disordered" evidence="7">
    <location>
        <begin position="333"/>
        <end position="383"/>
    </location>
</feature>
<evidence type="ECO:0000256" key="1">
    <source>
        <dbReference type="ARBA" id="ARBA00004123"/>
    </source>
</evidence>
<keyword evidence="5" id="KW-0067">ATP-binding</keyword>
<dbReference type="CDD" id="cd18793">
    <property type="entry name" value="SF2_C_SNF"/>
    <property type="match status" value="1"/>
</dbReference>
<feature type="domain" description="Helicase ATP-binding" evidence="8">
    <location>
        <begin position="709"/>
        <end position="910"/>
    </location>
</feature>
<keyword evidence="2" id="KW-0547">Nucleotide-binding</keyword>
<keyword evidence="6" id="KW-0539">Nucleus</keyword>
<comment type="subcellular location">
    <subcellularLocation>
        <location evidence="1">Nucleus</location>
    </subcellularLocation>
</comment>
<evidence type="ECO:0000259" key="8">
    <source>
        <dbReference type="PROSITE" id="PS51192"/>
    </source>
</evidence>
<dbReference type="InterPro" id="IPR049730">
    <property type="entry name" value="SNF2/RAD54-like_C"/>
</dbReference>
<feature type="compositionally biased region" description="Basic and acidic residues" evidence="7">
    <location>
        <begin position="580"/>
        <end position="589"/>
    </location>
</feature>
<dbReference type="SMART" id="SM00490">
    <property type="entry name" value="HELICc"/>
    <property type="match status" value="1"/>
</dbReference>
<feature type="compositionally biased region" description="Acidic residues" evidence="7">
    <location>
        <begin position="341"/>
        <end position="354"/>
    </location>
</feature>
<evidence type="ECO:0000313" key="11">
    <source>
        <dbReference type="Proteomes" id="UP001157006"/>
    </source>
</evidence>
<protein>
    <submittedName>
        <fullName evidence="10">Uncharacterized protein</fullName>
    </submittedName>
</protein>
<dbReference type="InterPro" id="IPR014001">
    <property type="entry name" value="Helicase_ATP-bd"/>
</dbReference>
<evidence type="ECO:0000256" key="4">
    <source>
        <dbReference type="ARBA" id="ARBA00022806"/>
    </source>
</evidence>
<dbReference type="Pfam" id="PF00271">
    <property type="entry name" value="Helicase_C"/>
    <property type="match status" value="1"/>
</dbReference>
<gene>
    <name evidence="10" type="ORF">VFH_II079000</name>
</gene>
<dbReference type="SUPFAM" id="SSF52540">
    <property type="entry name" value="P-loop containing nucleoside triphosphate hydrolases"/>
    <property type="match status" value="2"/>
</dbReference>
<dbReference type="InterPro" id="IPR038718">
    <property type="entry name" value="SNF2-like_sf"/>
</dbReference>
<dbReference type="GO" id="GO:0004386">
    <property type="term" value="F:helicase activity"/>
    <property type="evidence" value="ECO:0007669"/>
    <property type="project" value="UniProtKB-KW"/>
</dbReference>
<dbReference type="InterPro" id="IPR000330">
    <property type="entry name" value="SNF2_N"/>
</dbReference>